<feature type="domain" description="Transposase InsH N-terminal" evidence="1">
    <location>
        <begin position="18"/>
        <end position="114"/>
    </location>
</feature>
<dbReference type="AlphaFoldDB" id="A0A0K1PC90"/>
<dbReference type="Proteomes" id="UP000055590">
    <property type="component" value="Chromosome"/>
</dbReference>
<name>A0A0K1PC90_9BACT</name>
<dbReference type="EMBL" id="CP012332">
    <property type="protein sequence ID" value="AKU91127.1"/>
    <property type="molecule type" value="Genomic_DNA"/>
</dbReference>
<dbReference type="KEGG" id="vin:AKJ08_1514"/>
<dbReference type="PANTHER" id="PTHR35604">
    <property type="entry name" value="TRANSPOSASE INSH FOR INSERTION SEQUENCE ELEMENT IS5A-RELATED"/>
    <property type="match status" value="1"/>
</dbReference>
<evidence type="ECO:0000313" key="2">
    <source>
        <dbReference type="EMBL" id="AKU91127.1"/>
    </source>
</evidence>
<protein>
    <submittedName>
        <fullName evidence="2">Mobile element protein</fullName>
    </submittedName>
</protein>
<accession>A0A0K1PC90</accession>
<gene>
    <name evidence="2" type="ORF">AKJ08_1514</name>
</gene>
<dbReference type="Pfam" id="PF05598">
    <property type="entry name" value="DUF772"/>
    <property type="match status" value="1"/>
</dbReference>
<organism evidence="2 3">
    <name type="scientific">Vulgatibacter incomptus</name>
    <dbReference type="NCBI Taxonomy" id="1391653"/>
    <lineage>
        <taxon>Bacteria</taxon>
        <taxon>Pseudomonadati</taxon>
        <taxon>Myxococcota</taxon>
        <taxon>Myxococcia</taxon>
        <taxon>Myxococcales</taxon>
        <taxon>Cystobacterineae</taxon>
        <taxon>Vulgatibacteraceae</taxon>
        <taxon>Vulgatibacter</taxon>
    </lineage>
</organism>
<reference evidence="2 3" key="1">
    <citation type="submission" date="2015-08" db="EMBL/GenBank/DDBJ databases">
        <authorList>
            <person name="Babu N.S."/>
            <person name="Beckwith C.J."/>
            <person name="Beseler K.G."/>
            <person name="Brison A."/>
            <person name="Carone J.V."/>
            <person name="Caskin T.P."/>
            <person name="Diamond M."/>
            <person name="Durham M.E."/>
            <person name="Foxe J.M."/>
            <person name="Go M."/>
            <person name="Henderson B.A."/>
            <person name="Jones I.B."/>
            <person name="McGettigan J.A."/>
            <person name="Micheletti S.J."/>
            <person name="Nasrallah M.E."/>
            <person name="Ortiz D."/>
            <person name="Piller C.R."/>
            <person name="Privatt S.R."/>
            <person name="Schneider S.L."/>
            <person name="Sharp S."/>
            <person name="Smith T.C."/>
            <person name="Stanton J.D."/>
            <person name="Ullery H.E."/>
            <person name="Wilson R.J."/>
            <person name="Serrano M.G."/>
            <person name="Buck G."/>
            <person name="Lee V."/>
            <person name="Wang Y."/>
            <person name="Carvalho R."/>
            <person name="Voegtly L."/>
            <person name="Shi R."/>
            <person name="Duckworth R."/>
            <person name="Johnson A."/>
            <person name="Loviza R."/>
            <person name="Walstead R."/>
            <person name="Shah Z."/>
            <person name="Kiflezghi M."/>
            <person name="Wade K."/>
            <person name="Ball S.L."/>
            <person name="Bradley K.W."/>
            <person name="Asai D.J."/>
            <person name="Bowman C.A."/>
            <person name="Russell D.A."/>
            <person name="Pope W.H."/>
            <person name="Jacobs-Sera D."/>
            <person name="Hendrix R.W."/>
            <person name="Hatfull G.F."/>
        </authorList>
    </citation>
    <scope>NUCLEOTIDE SEQUENCE [LARGE SCALE GENOMIC DNA]</scope>
    <source>
        <strain evidence="2 3">DSM 27710</strain>
    </source>
</reference>
<proteinExistence type="predicted"/>
<keyword evidence="3" id="KW-1185">Reference proteome</keyword>
<dbReference type="PANTHER" id="PTHR35604:SF2">
    <property type="entry name" value="TRANSPOSASE INSH FOR INSERTION SEQUENCE ELEMENT IS5A-RELATED"/>
    <property type="match status" value="1"/>
</dbReference>
<evidence type="ECO:0000259" key="1">
    <source>
        <dbReference type="Pfam" id="PF05598"/>
    </source>
</evidence>
<evidence type="ECO:0000313" key="3">
    <source>
        <dbReference type="Proteomes" id="UP000055590"/>
    </source>
</evidence>
<sequence>MRGKVERQASMLTLVGPDQRVPKDHPIRRIKLLADRELERLSPVFESMYGGTGRPSIPPETILKSCLLIALFSVRSERQFCERLDYDLMFRFFLDMGMTEESFDASTFSKNKERLIKADVARLFFEGVVRQAKDAGLISAEHFTVDGTLIEAWASMKSFKK</sequence>
<dbReference type="InterPro" id="IPR008490">
    <property type="entry name" value="Transposase_InsH_N"/>
</dbReference>